<evidence type="ECO:0000313" key="2">
    <source>
        <dbReference type="EMBL" id="MDT8759233.1"/>
    </source>
</evidence>
<gene>
    <name evidence="2" type="ORF">MZO42_11045</name>
</gene>
<name>A0ABU3N4C7_9SPHN</name>
<dbReference type="Pfam" id="PF13274">
    <property type="entry name" value="SocA_Panacea"/>
    <property type="match status" value="1"/>
</dbReference>
<protein>
    <submittedName>
        <fullName evidence="2">DUF4065 domain-containing protein</fullName>
    </submittedName>
</protein>
<sequence length="169" mass="19417">MAAWSAEIANEFIRRAAAEGRALTQMQLQKLVYIAHGWNLAINGDKLTRDDPQAWDYGPVYRDLWNALRSYGRAPVTREIRNGEYLPEILDDETAAAPARARLDEDERAIIDRVYQTYGRFHAFKLSALTHEPDTPWTDVYAEGDGRFQVIEPDMIRRYFLDLAARQAA</sequence>
<comment type="caution">
    <text evidence="2">The sequence shown here is derived from an EMBL/GenBank/DDBJ whole genome shotgun (WGS) entry which is preliminary data.</text>
</comment>
<organism evidence="2">
    <name type="scientific">Sphingomonas psychrotolerans</name>
    <dbReference type="NCBI Taxonomy" id="1327635"/>
    <lineage>
        <taxon>Bacteria</taxon>
        <taxon>Pseudomonadati</taxon>
        <taxon>Pseudomonadota</taxon>
        <taxon>Alphaproteobacteria</taxon>
        <taxon>Sphingomonadales</taxon>
        <taxon>Sphingomonadaceae</taxon>
        <taxon>Sphingomonas</taxon>
    </lineage>
</organism>
<accession>A0ABU3N4C7</accession>
<evidence type="ECO:0000259" key="1">
    <source>
        <dbReference type="Pfam" id="PF13274"/>
    </source>
</evidence>
<feature type="domain" description="Antitoxin SocA-like Panacea" evidence="1">
    <location>
        <begin position="28"/>
        <end position="137"/>
    </location>
</feature>
<reference evidence="2" key="1">
    <citation type="submission" date="2022-04" db="EMBL/GenBank/DDBJ databases">
        <title>Tomato heritable bacteria conferring resistance against bacterial wilt.</title>
        <authorList>
            <person name="Yin J."/>
        </authorList>
    </citation>
    <scope>NUCLEOTIDE SEQUENCE</scope>
    <source>
        <strain evidence="2">Cra20</strain>
    </source>
</reference>
<dbReference type="InterPro" id="IPR025272">
    <property type="entry name" value="SocA_Panacea"/>
</dbReference>
<proteinExistence type="predicted"/>
<dbReference type="EMBL" id="JALMLT010000002">
    <property type="protein sequence ID" value="MDT8759233.1"/>
    <property type="molecule type" value="Genomic_DNA"/>
</dbReference>